<reference evidence="7" key="1">
    <citation type="journal article" date="2019" name="Int. J. Syst. Evol. Microbiol.">
        <title>The Global Catalogue of Microorganisms (GCM) 10K type strain sequencing project: providing services to taxonomists for standard genome sequencing and annotation.</title>
        <authorList>
            <consortium name="The Broad Institute Genomics Platform"/>
            <consortium name="The Broad Institute Genome Sequencing Center for Infectious Disease"/>
            <person name="Wu L."/>
            <person name="Ma J."/>
        </authorList>
    </citation>
    <scope>NUCLEOTIDE SEQUENCE [LARGE SCALE GENOMIC DNA]</scope>
    <source>
        <strain evidence="7">CCUG 56401</strain>
    </source>
</reference>
<dbReference type="RefSeq" id="WP_263252048.1">
    <property type="nucleotide sequence ID" value="NZ_BAABLT010000021.1"/>
</dbReference>
<keyword evidence="5" id="KW-1133">Transmembrane helix</keyword>
<feature type="transmembrane region" description="Helical" evidence="5">
    <location>
        <begin position="114"/>
        <end position="132"/>
    </location>
</feature>
<feature type="region of interest" description="Disordered" evidence="4">
    <location>
        <begin position="1"/>
        <end position="25"/>
    </location>
</feature>
<comment type="similarity">
    <text evidence="1">Belongs to the glycosyl hydrolase 25 family.</text>
</comment>
<dbReference type="PANTHER" id="PTHR34135:SF2">
    <property type="entry name" value="LYSOZYME"/>
    <property type="match status" value="1"/>
</dbReference>
<keyword evidence="7" id="KW-1185">Reference proteome</keyword>
<evidence type="ECO:0000256" key="5">
    <source>
        <dbReference type="SAM" id="Phobius"/>
    </source>
</evidence>
<evidence type="ECO:0000256" key="3">
    <source>
        <dbReference type="ARBA" id="ARBA00023295"/>
    </source>
</evidence>
<feature type="compositionally biased region" description="Pro residues" evidence="4">
    <location>
        <begin position="183"/>
        <end position="201"/>
    </location>
</feature>
<accession>A0ABW3FZI8</accession>
<proteinExistence type="inferred from homology"/>
<evidence type="ECO:0000256" key="1">
    <source>
        <dbReference type="ARBA" id="ARBA00010646"/>
    </source>
</evidence>
<evidence type="ECO:0000313" key="7">
    <source>
        <dbReference type="Proteomes" id="UP001597018"/>
    </source>
</evidence>
<keyword evidence="5" id="KW-0812">Transmembrane</keyword>
<dbReference type="Pfam" id="PF01183">
    <property type="entry name" value="Glyco_hydro_25"/>
    <property type="match status" value="1"/>
</dbReference>
<dbReference type="Proteomes" id="UP001597018">
    <property type="component" value="Unassembled WGS sequence"/>
</dbReference>
<evidence type="ECO:0000256" key="2">
    <source>
        <dbReference type="ARBA" id="ARBA00022801"/>
    </source>
</evidence>
<evidence type="ECO:0000256" key="4">
    <source>
        <dbReference type="SAM" id="MobiDB-lite"/>
    </source>
</evidence>
<dbReference type="Gene3D" id="3.20.20.80">
    <property type="entry name" value="Glycosidases"/>
    <property type="match status" value="1"/>
</dbReference>
<keyword evidence="2" id="KW-0378">Hydrolase</keyword>
<comment type="caution">
    <text evidence="6">The sequence shown here is derived from an EMBL/GenBank/DDBJ whole genome shotgun (WGS) entry which is preliminary data.</text>
</comment>
<dbReference type="InterPro" id="IPR017853">
    <property type="entry name" value="GH"/>
</dbReference>
<dbReference type="EMBL" id="JBHTIW010000028">
    <property type="protein sequence ID" value="MFD0923073.1"/>
    <property type="molecule type" value="Genomic_DNA"/>
</dbReference>
<dbReference type="InterPro" id="IPR002053">
    <property type="entry name" value="Glyco_hydro_25"/>
</dbReference>
<dbReference type="SUPFAM" id="SSF51445">
    <property type="entry name" value="(Trans)glycosidases"/>
    <property type="match status" value="1"/>
</dbReference>
<name>A0ABW3FZI8_9PSEU</name>
<protein>
    <submittedName>
        <fullName evidence="6">GH25 family lysozyme</fullName>
    </submittedName>
</protein>
<feature type="compositionally biased region" description="Basic and acidic residues" evidence="4">
    <location>
        <begin position="1"/>
        <end position="13"/>
    </location>
</feature>
<keyword evidence="5" id="KW-0472">Membrane</keyword>
<dbReference type="PANTHER" id="PTHR34135">
    <property type="entry name" value="LYSOZYME"/>
    <property type="match status" value="1"/>
</dbReference>
<feature type="region of interest" description="Disordered" evidence="4">
    <location>
        <begin position="142"/>
        <end position="212"/>
    </location>
</feature>
<sequence length="410" mass="44159">MRPETPDQPRSPEDENGGASTPNEARTWRSTALAVDHALRSAVDRVRPAAHRVREWLAPLLERIVRWLAPLLQRVQDNRQVRRIRERVAPHVEAVRERLPESGRAATRTRSMQVGGAIAAVGVLGVVVAGVATGGGASQQAEVTDAAQAAPMAGAPAPVTPERAQPAPEAAPAPQPSGDQGNVPPPPPPPPAPEPEAPEGPPVDGIDVSNHNGDIDWQQVAASGKKFTFVLATDGTSFSNPRYSEQYHGAKDAGLIAGAYHFARPDSSSAEVQAQRFLDVADYQNDHKTLPPVLDLEVDPNSGGCYGLSVDDMNLWVKTFNDKVKERTGKEPIIYANPSFWRQCMGGTDSFGHHNLWLASYGVDSPSVPNGFDGWDFWQYSEEGQVPGIGGSTDLNKYQHGIAKLQQLAR</sequence>
<organism evidence="6 7">
    <name type="scientific">Saccharopolyspora rosea</name>
    <dbReference type="NCBI Taxonomy" id="524884"/>
    <lineage>
        <taxon>Bacteria</taxon>
        <taxon>Bacillati</taxon>
        <taxon>Actinomycetota</taxon>
        <taxon>Actinomycetes</taxon>
        <taxon>Pseudonocardiales</taxon>
        <taxon>Pseudonocardiaceae</taxon>
        <taxon>Saccharopolyspora</taxon>
    </lineage>
</organism>
<keyword evidence="3" id="KW-0326">Glycosidase</keyword>
<dbReference type="SMART" id="SM00641">
    <property type="entry name" value="Glyco_25"/>
    <property type="match status" value="1"/>
</dbReference>
<evidence type="ECO:0000313" key="6">
    <source>
        <dbReference type="EMBL" id="MFD0923073.1"/>
    </source>
</evidence>
<dbReference type="InterPro" id="IPR018077">
    <property type="entry name" value="Glyco_hydro_fam25_subgr"/>
</dbReference>
<gene>
    <name evidence="6" type="ORF">ACFQ16_25285</name>
</gene>
<dbReference type="PROSITE" id="PS51904">
    <property type="entry name" value="GLYCOSYL_HYDROL_F25_2"/>
    <property type="match status" value="1"/>
</dbReference>
<feature type="compositionally biased region" description="Low complexity" evidence="4">
    <location>
        <begin position="146"/>
        <end position="168"/>
    </location>
</feature>